<dbReference type="Pfam" id="PF02390">
    <property type="entry name" value="Methyltransf_4"/>
    <property type="match status" value="1"/>
</dbReference>
<dbReference type="Gene3D" id="3.40.50.150">
    <property type="entry name" value="Vaccinia Virus protein VP39"/>
    <property type="match status" value="1"/>
</dbReference>
<evidence type="ECO:0000256" key="2">
    <source>
        <dbReference type="ARBA" id="ARBA00003015"/>
    </source>
</evidence>
<feature type="binding site" evidence="7">
    <location>
        <position position="132"/>
    </location>
    <ligand>
        <name>S-adenosyl-L-methionine</name>
        <dbReference type="ChEBI" id="CHEBI:59789"/>
    </ligand>
</feature>
<accession>A0A9D9N1A7</accession>
<reference evidence="8" key="2">
    <citation type="journal article" date="2021" name="PeerJ">
        <title>Extensive microbial diversity within the chicken gut microbiome revealed by metagenomics and culture.</title>
        <authorList>
            <person name="Gilroy R."/>
            <person name="Ravi A."/>
            <person name="Getino M."/>
            <person name="Pursley I."/>
            <person name="Horton D.L."/>
            <person name="Alikhan N.F."/>
            <person name="Baker D."/>
            <person name="Gharbi K."/>
            <person name="Hall N."/>
            <person name="Watson M."/>
            <person name="Adriaenssens E.M."/>
            <person name="Foster-Nyarko E."/>
            <person name="Jarju S."/>
            <person name="Secka A."/>
            <person name="Antonio M."/>
            <person name="Oren A."/>
            <person name="Chaudhuri R.R."/>
            <person name="La Ragione R."/>
            <person name="Hildebrand F."/>
            <person name="Pallen M.J."/>
        </authorList>
    </citation>
    <scope>NUCLEOTIDE SEQUENCE</scope>
    <source>
        <strain evidence="8">10532</strain>
    </source>
</reference>
<comment type="caution">
    <text evidence="8">The sequence shown here is derived from an EMBL/GenBank/DDBJ whole genome shotgun (WGS) entry which is preliminary data.</text>
</comment>
<comment type="similarity">
    <text evidence="7">Belongs to the class I-like SAM-binding methyltransferase superfamily. TrmB family.</text>
</comment>
<dbReference type="NCBIfam" id="TIGR00091">
    <property type="entry name" value="tRNA (guanosine(46)-N7)-methyltransferase TrmB"/>
    <property type="match status" value="1"/>
</dbReference>
<evidence type="ECO:0000313" key="8">
    <source>
        <dbReference type="EMBL" id="MBO8456781.1"/>
    </source>
</evidence>
<feature type="binding site" evidence="7">
    <location>
        <position position="168"/>
    </location>
    <ligand>
        <name>substrate</name>
    </ligand>
</feature>
<dbReference type="GO" id="GO:0008176">
    <property type="term" value="F:tRNA (guanine(46)-N7)-methyltransferase activity"/>
    <property type="evidence" value="ECO:0007669"/>
    <property type="project" value="UniProtKB-UniRule"/>
</dbReference>
<evidence type="ECO:0000256" key="3">
    <source>
        <dbReference type="ARBA" id="ARBA00022603"/>
    </source>
</evidence>
<dbReference type="AlphaFoldDB" id="A0A9D9N1A7"/>
<protein>
    <recommendedName>
        <fullName evidence="7">tRNA (guanine-N(7)-)-methyltransferase</fullName>
        <ecNumber evidence="7">2.1.1.33</ecNumber>
    </recommendedName>
    <alternativeName>
        <fullName evidence="7">tRNA (guanine(46)-N(7))-methyltransferase</fullName>
    </alternativeName>
    <alternativeName>
        <fullName evidence="7">tRNA(m7G46)-methyltransferase</fullName>
    </alternativeName>
</protein>
<dbReference type="PANTHER" id="PTHR23417:SF14">
    <property type="entry name" value="PENTACOTRIPEPTIDE-REPEAT REGION OF PRORP DOMAIN-CONTAINING PROTEIN"/>
    <property type="match status" value="1"/>
</dbReference>
<evidence type="ECO:0000256" key="4">
    <source>
        <dbReference type="ARBA" id="ARBA00022679"/>
    </source>
</evidence>
<keyword evidence="4 7" id="KW-0808">Transferase</keyword>
<evidence type="ECO:0000256" key="1">
    <source>
        <dbReference type="ARBA" id="ARBA00000142"/>
    </source>
</evidence>
<dbReference type="SUPFAM" id="SSF53335">
    <property type="entry name" value="S-adenosyl-L-methionine-dependent methyltransferases"/>
    <property type="match status" value="1"/>
</dbReference>
<evidence type="ECO:0000256" key="6">
    <source>
        <dbReference type="ARBA" id="ARBA00022694"/>
    </source>
</evidence>
<dbReference type="PROSITE" id="PS51625">
    <property type="entry name" value="SAM_MT_TRMB"/>
    <property type="match status" value="1"/>
</dbReference>
<dbReference type="Proteomes" id="UP000823638">
    <property type="component" value="Unassembled WGS sequence"/>
</dbReference>
<evidence type="ECO:0000256" key="5">
    <source>
        <dbReference type="ARBA" id="ARBA00022691"/>
    </source>
</evidence>
<dbReference type="GO" id="GO:0043527">
    <property type="term" value="C:tRNA methyltransferase complex"/>
    <property type="evidence" value="ECO:0007669"/>
    <property type="project" value="TreeGrafter"/>
</dbReference>
<evidence type="ECO:0000256" key="7">
    <source>
        <dbReference type="HAMAP-Rule" id="MF_01057"/>
    </source>
</evidence>
<keyword evidence="3 7" id="KW-0489">Methyltransferase</keyword>
<dbReference type="InterPro" id="IPR029063">
    <property type="entry name" value="SAM-dependent_MTases_sf"/>
</dbReference>
<sequence>MVENPRTIKTYVLRAGRMTDAQKKAYGELKQKWAFEFKPGEKLCPCDLFGNNNPVICEIGFGMGAATAIIAGENPGKNYLALEVHTPGVAKLLQLIKENGLENIKIIQYDALEVINSLPDKSLDGFHIFFPDPWPKKKHHKRRMITRPVTDLFCRKLRPGGYLYFVTDWEEYGYWAMEELSNTPGLTNPYAGLTAGGGFAPCQDWRPRTKFEKKGIDAGRKIIEIIFNKEDENG</sequence>
<keyword evidence="5 7" id="KW-0949">S-adenosyl-L-methionine</keyword>
<comment type="pathway">
    <text evidence="7">tRNA modification; N(7)-methylguanine-tRNA biosynthesis.</text>
</comment>
<comment type="caution">
    <text evidence="7">Lacks conserved residue(s) required for the propagation of feature annotation.</text>
</comment>
<feature type="binding site" evidence="7">
    <location>
        <begin position="209"/>
        <end position="212"/>
    </location>
    <ligand>
        <name>substrate</name>
    </ligand>
</feature>
<dbReference type="EMBL" id="JADIMM010000018">
    <property type="protein sequence ID" value="MBO8456781.1"/>
    <property type="molecule type" value="Genomic_DNA"/>
</dbReference>
<dbReference type="HAMAP" id="MF_01057">
    <property type="entry name" value="tRNA_methyltr_TrmB"/>
    <property type="match status" value="1"/>
</dbReference>
<dbReference type="CDD" id="cd02440">
    <property type="entry name" value="AdoMet_MTases"/>
    <property type="match status" value="1"/>
</dbReference>
<dbReference type="InterPro" id="IPR003358">
    <property type="entry name" value="tRNA_(Gua-N-7)_MeTrfase_Trmb"/>
</dbReference>
<feature type="binding site" evidence="7">
    <location>
        <position position="136"/>
    </location>
    <ligand>
        <name>substrate</name>
    </ligand>
</feature>
<name>A0A9D9N1A7_9SPIR</name>
<proteinExistence type="inferred from homology"/>
<organism evidence="8 9">
    <name type="scientific">Candidatus Gallitreponema excrementavium</name>
    <dbReference type="NCBI Taxonomy" id="2840840"/>
    <lineage>
        <taxon>Bacteria</taxon>
        <taxon>Pseudomonadati</taxon>
        <taxon>Spirochaetota</taxon>
        <taxon>Spirochaetia</taxon>
        <taxon>Spirochaetales</taxon>
        <taxon>Candidatus Gallitreponema</taxon>
    </lineage>
</organism>
<keyword evidence="6 7" id="KW-0819">tRNA processing</keyword>
<comment type="catalytic activity">
    <reaction evidence="1 7">
        <text>guanosine(46) in tRNA + S-adenosyl-L-methionine = N(7)-methylguanosine(46) in tRNA + S-adenosyl-L-homocysteine</text>
        <dbReference type="Rhea" id="RHEA:42708"/>
        <dbReference type="Rhea" id="RHEA-COMP:10188"/>
        <dbReference type="Rhea" id="RHEA-COMP:10189"/>
        <dbReference type="ChEBI" id="CHEBI:57856"/>
        <dbReference type="ChEBI" id="CHEBI:59789"/>
        <dbReference type="ChEBI" id="CHEBI:74269"/>
        <dbReference type="ChEBI" id="CHEBI:74480"/>
        <dbReference type="EC" id="2.1.1.33"/>
    </reaction>
</comment>
<feature type="binding site" evidence="7">
    <location>
        <position position="83"/>
    </location>
    <ligand>
        <name>S-adenosyl-L-methionine</name>
        <dbReference type="ChEBI" id="CHEBI:59789"/>
    </ligand>
</feature>
<dbReference type="InterPro" id="IPR055361">
    <property type="entry name" value="tRNA_methyltr_TrmB_bact"/>
</dbReference>
<gene>
    <name evidence="7 8" type="primary">trmB</name>
    <name evidence="8" type="ORF">IAA81_00960</name>
</gene>
<feature type="binding site" evidence="7">
    <location>
        <position position="110"/>
    </location>
    <ligand>
        <name>S-adenosyl-L-methionine</name>
        <dbReference type="ChEBI" id="CHEBI:59789"/>
    </ligand>
</feature>
<feature type="binding site" evidence="7">
    <location>
        <position position="58"/>
    </location>
    <ligand>
        <name>S-adenosyl-L-methionine</name>
        <dbReference type="ChEBI" id="CHEBI:59789"/>
    </ligand>
</feature>
<dbReference type="PANTHER" id="PTHR23417">
    <property type="entry name" value="3-DEOXY-D-MANNO-OCTULOSONIC-ACID TRANSFERASE/TRNA GUANINE-N 7 - -METHYLTRANSFERASE"/>
    <property type="match status" value="1"/>
</dbReference>
<evidence type="ECO:0000313" key="9">
    <source>
        <dbReference type="Proteomes" id="UP000823638"/>
    </source>
</evidence>
<reference evidence="8" key="1">
    <citation type="submission" date="2020-10" db="EMBL/GenBank/DDBJ databases">
        <authorList>
            <person name="Gilroy R."/>
        </authorList>
    </citation>
    <scope>NUCLEOTIDE SEQUENCE</scope>
    <source>
        <strain evidence="8">10532</strain>
    </source>
</reference>
<dbReference type="EC" id="2.1.1.33" evidence="7"/>
<comment type="function">
    <text evidence="2 7">Catalyzes the formation of N(7)-methylguanine at position 46 (m7G46) in tRNA.</text>
</comment>